<dbReference type="PIRSF" id="PIRSF028754">
    <property type="entry name" value="UCP028754"/>
    <property type="match status" value="1"/>
</dbReference>
<dbReference type="InterPro" id="IPR038389">
    <property type="entry name" value="PSMG2_sf"/>
</dbReference>
<evidence type="ECO:0000256" key="1">
    <source>
        <dbReference type="SAM" id="MobiDB-lite"/>
    </source>
</evidence>
<dbReference type="Pfam" id="PF09754">
    <property type="entry name" value="PAC2"/>
    <property type="match status" value="1"/>
</dbReference>
<evidence type="ECO:0000313" key="3">
    <source>
        <dbReference type="Proteomes" id="UP000291483"/>
    </source>
</evidence>
<protein>
    <submittedName>
        <fullName evidence="2">PAC2 family protein</fullName>
    </submittedName>
</protein>
<sequence length="320" mass="34361">MTTGSRILGGRILVVAFEGWNDAGEAASGAVRSLKEELELTEIFAVDPELYFDYQFNRPTIGIDDDGKRSLTWPSTVLYGPSVPGEPSESLAADAEMQVSGANDGNIYLLLGTEPSRTWKGFTAEVIDAALAADIGGIVFLGAMLADVPHTRPISIFTSSDNAEVRAELDIERSNYEGPIGILSVIADAAERVGIPTLSIWASVPHYVHHAPSPKAMLALIDKLEELTDVTIPRGDLVSEAAVWEASINDLASDDEEMASYIVQLEQARDTVDSPEASGEAIAQEFERYLRKSNTDGKAGDGKADGRDGKPGDEPWRPQA</sequence>
<organism evidence="2 3">
    <name type="scientific">Microterricola gilva</name>
    <dbReference type="NCBI Taxonomy" id="393267"/>
    <lineage>
        <taxon>Bacteria</taxon>
        <taxon>Bacillati</taxon>
        <taxon>Actinomycetota</taxon>
        <taxon>Actinomycetes</taxon>
        <taxon>Micrococcales</taxon>
        <taxon>Microbacteriaceae</taxon>
        <taxon>Microterricola</taxon>
    </lineage>
</organism>
<dbReference type="InterPro" id="IPR008492">
    <property type="entry name" value="Rv2714-like"/>
</dbReference>
<accession>A0A4Q8AL22</accession>
<dbReference type="SUPFAM" id="SSF159659">
    <property type="entry name" value="Cgl1923-like"/>
    <property type="match status" value="1"/>
</dbReference>
<feature type="region of interest" description="Disordered" evidence="1">
    <location>
        <begin position="270"/>
        <end position="320"/>
    </location>
</feature>
<evidence type="ECO:0000313" key="2">
    <source>
        <dbReference type="EMBL" id="RZU65204.1"/>
    </source>
</evidence>
<reference evidence="2 3" key="1">
    <citation type="submission" date="2019-02" db="EMBL/GenBank/DDBJ databases">
        <title>Sequencing the genomes of 1000 actinobacteria strains.</title>
        <authorList>
            <person name="Klenk H.-P."/>
        </authorList>
    </citation>
    <scope>NUCLEOTIDE SEQUENCE [LARGE SCALE GENOMIC DNA]</scope>
    <source>
        <strain evidence="2 3">DSM 18319</strain>
    </source>
</reference>
<dbReference type="InterPro" id="IPR019151">
    <property type="entry name" value="Proteasome_assmbl_chaperone_2"/>
</dbReference>
<dbReference type="Gene3D" id="3.40.50.10900">
    <property type="entry name" value="PAC-like subunit"/>
    <property type="match status" value="1"/>
</dbReference>
<dbReference type="Proteomes" id="UP000291483">
    <property type="component" value="Unassembled WGS sequence"/>
</dbReference>
<keyword evidence="3" id="KW-1185">Reference proteome</keyword>
<name>A0A4Q8AL22_9MICO</name>
<gene>
    <name evidence="2" type="ORF">EV379_1529</name>
</gene>
<comment type="caution">
    <text evidence="2">The sequence shown here is derived from an EMBL/GenBank/DDBJ whole genome shotgun (WGS) entry which is preliminary data.</text>
</comment>
<dbReference type="EMBL" id="SHLC01000001">
    <property type="protein sequence ID" value="RZU65204.1"/>
    <property type="molecule type" value="Genomic_DNA"/>
</dbReference>
<feature type="compositionally biased region" description="Basic and acidic residues" evidence="1">
    <location>
        <begin position="285"/>
        <end position="320"/>
    </location>
</feature>
<proteinExistence type="predicted"/>
<dbReference type="AlphaFoldDB" id="A0A4Q8AL22"/>
<dbReference type="OrthoDB" id="150941at2"/>